<keyword evidence="2" id="KW-0540">Nuclease</keyword>
<evidence type="ECO:0000313" key="5">
    <source>
        <dbReference type="Proteomes" id="UP000603434"/>
    </source>
</evidence>
<evidence type="ECO:0000256" key="2">
    <source>
        <dbReference type="ARBA" id="ARBA00022722"/>
    </source>
</evidence>
<evidence type="ECO:0000313" key="4">
    <source>
        <dbReference type="EMBL" id="MBC8362470.1"/>
    </source>
</evidence>
<comment type="caution">
    <text evidence="4">The sequence shown here is derived from an EMBL/GenBank/DDBJ whole genome shotgun (WGS) entry which is preliminary data.</text>
</comment>
<protein>
    <submittedName>
        <fullName evidence="4">DUF86 domain-containing protein</fullName>
    </submittedName>
</protein>
<dbReference type="GO" id="GO:0016787">
    <property type="term" value="F:hydrolase activity"/>
    <property type="evidence" value="ECO:0007669"/>
    <property type="project" value="UniProtKB-KW"/>
</dbReference>
<proteinExistence type="predicted"/>
<accession>A0A8J6NTQ3</accession>
<dbReference type="GO" id="GO:0004540">
    <property type="term" value="F:RNA nuclease activity"/>
    <property type="evidence" value="ECO:0007669"/>
    <property type="project" value="InterPro"/>
</dbReference>
<reference evidence="4 5" key="1">
    <citation type="submission" date="2020-08" db="EMBL/GenBank/DDBJ databases">
        <title>Bridging the membrane lipid divide: bacteria of the FCB group superphylum have the potential to synthesize archaeal ether lipids.</title>
        <authorList>
            <person name="Villanueva L."/>
            <person name="Von Meijenfeldt F.A.B."/>
            <person name="Westbye A.B."/>
            <person name="Yadav S."/>
            <person name="Hopmans E.C."/>
            <person name="Dutilh B.E."/>
            <person name="Sinninghe Damste J.S."/>
        </authorList>
    </citation>
    <scope>NUCLEOTIDE SEQUENCE [LARGE SCALE GENOMIC DNA]</scope>
    <source>
        <strain evidence="4">NIOZ-UU30</strain>
    </source>
</reference>
<evidence type="ECO:0000256" key="3">
    <source>
        <dbReference type="ARBA" id="ARBA00022801"/>
    </source>
</evidence>
<keyword evidence="1" id="KW-1277">Toxin-antitoxin system</keyword>
<evidence type="ECO:0000256" key="1">
    <source>
        <dbReference type="ARBA" id="ARBA00022649"/>
    </source>
</evidence>
<dbReference type="AlphaFoldDB" id="A0A8J6NTQ3"/>
<name>A0A8J6NTQ3_9BACT</name>
<dbReference type="InterPro" id="IPR008201">
    <property type="entry name" value="HepT-like"/>
</dbReference>
<gene>
    <name evidence="4" type="ORF">H8E23_13855</name>
</gene>
<dbReference type="Proteomes" id="UP000603434">
    <property type="component" value="Unassembled WGS sequence"/>
</dbReference>
<keyword evidence="3" id="KW-0378">Hydrolase</keyword>
<organism evidence="4 5">
    <name type="scientific">Candidatus Desulfatibia profunda</name>
    <dbReference type="NCBI Taxonomy" id="2841695"/>
    <lineage>
        <taxon>Bacteria</taxon>
        <taxon>Pseudomonadati</taxon>
        <taxon>Thermodesulfobacteriota</taxon>
        <taxon>Desulfobacteria</taxon>
        <taxon>Desulfobacterales</taxon>
        <taxon>Desulfobacterales incertae sedis</taxon>
        <taxon>Candidatus Desulfatibia</taxon>
    </lineage>
</organism>
<dbReference type="EMBL" id="JACNJH010000194">
    <property type="protein sequence ID" value="MBC8362470.1"/>
    <property type="molecule type" value="Genomic_DNA"/>
</dbReference>
<dbReference type="GO" id="GO:0110001">
    <property type="term" value="C:toxin-antitoxin complex"/>
    <property type="evidence" value="ECO:0007669"/>
    <property type="project" value="InterPro"/>
</dbReference>
<sequence>MRRCKECQEDLSQIPWPNINGMRNRLIHAYFDVNLEIL</sequence>
<dbReference type="Pfam" id="PF01934">
    <property type="entry name" value="HepT-like"/>
    <property type="match status" value="1"/>
</dbReference>